<dbReference type="GO" id="GO:0004493">
    <property type="term" value="F:methylmalonyl-CoA epimerase activity"/>
    <property type="evidence" value="ECO:0007669"/>
    <property type="project" value="TreeGrafter"/>
</dbReference>
<comment type="caution">
    <text evidence="3">The sequence shown here is derived from an EMBL/GenBank/DDBJ whole genome shotgun (WGS) entry which is preliminary data.</text>
</comment>
<dbReference type="GO" id="GO:0046491">
    <property type="term" value="P:L-methylmalonyl-CoA metabolic process"/>
    <property type="evidence" value="ECO:0007669"/>
    <property type="project" value="TreeGrafter"/>
</dbReference>
<protein>
    <submittedName>
        <fullName evidence="3">VOC family protein</fullName>
    </submittedName>
</protein>
<dbReference type="InterPro" id="IPR051785">
    <property type="entry name" value="MMCE/EMCE_epimerase"/>
</dbReference>
<dbReference type="Pfam" id="PF00903">
    <property type="entry name" value="Glyoxalase"/>
    <property type="match status" value="1"/>
</dbReference>
<evidence type="ECO:0000256" key="1">
    <source>
        <dbReference type="ARBA" id="ARBA00022723"/>
    </source>
</evidence>
<dbReference type="PANTHER" id="PTHR43048">
    <property type="entry name" value="METHYLMALONYL-COA EPIMERASE"/>
    <property type="match status" value="1"/>
</dbReference>
<reference evidence="3" key="2">
    <citation type="journal article" date="2021" name="PeerJ">
        <title>Extensive microbial diversity within the chicken gut microbiome revealed by metagenomics and culture.</title>
        <authorList>
            <person name="Gilroy R."/>
            <person name="Ravi A."/>
            <person name="Getino M."/>
            <person name="Pursley I."/>
            <person name="Horton D.L."/>
            <person name="Alikhan N.F."/>
            <person name="Baker D."/>
            <person name="Gharbi K."/>
            <person name="Hall N."/>
            <person name="Watson M."/>
            <person name="Adriaenssens E.M."/>
            <person name="Foster-Nyarko E."/>
            <person name="Jarju S."/>
            <person name="Secka A."/>
            <person name="Antonio M."/>
            <person name="Oren A."/>
            <person name="Chaudhuri R.R."/>
            <person name="La Ragione R."/>
            <person name="Hildebrand F."/>
            <person name="Pallen M.J."/>
        </authorList>
    </citation>
    <scope>NUCLEOTIDE SEQUENCE</scope>
    <source>
        <strain evidence="3">ChiHile30-977</strain>
    </source>
</reference>
<reference evidence="3" key="1">
    <citation type="submission" date="2020-10" db="EMBL/GenBank/DDBJ databases">
        <authorList>
            <person name="Gilroy R."/>
        </authorList>
    </citation>
    <scope>NUCLEOTIDE SEQUENCE</scope>
    <source>
        <strain evidence="3">ChiHile30-977</strain>
    </source>
</reference>
<dbReference type="Proteomes" id="UP000886819">
    <property type="component" value="Unassembled WGS sequence"/>
</dbReference>
<evidence type="ECO:0000259" key="2">
    <source>
        <dbReference type="PROSITE" id="PS51819"/>
    </source>
</evidence>
<dbReference type="PANTHER" id="PTHR43048:SF3">
    <property type="entry name" value="METHYLMALONYL-COA EPIMERASE, MITOCHONDRIAL"/>
    <property type="match status" value="1"/>
</dbReference>
<evidence type="ECO:0000313" key="3">
    <source>
        <dbReference type="EMBL" id="HIQ63629.1"/>
    </source>
</evidence>
<dbReference type="AlphaFoldDB" id="A0A9D0YWZ2"/>
<dbReference type="InterPro" id="IPR037523">
    <property type="entry name" value="VOC_core"/>
</dbReference>
<gene>
    <name evidence="3" type="ORF">IAA66_08625</name>
</gene>
<dbReference type="EMBL" id="DVFI01000120">
    <property type="protein sequence ID" value="HIQ63629.1"/>
    <property type="molecule type" value="Genomic_DNA"/>
</dbReference>
<sequence length="132" mass="14417">MITGLAHVALVASDMQKSLDFYCGALGLTHAFSIPREDGTPWIEYLKICPGQFLELFYAEPGHVPAGRSHAHLCLQVDDVRAAAAALEAAGIALRDVPRQGRDKNWQCWVDDPDGHRIELMQIDPASPQALA</sequence>
<dbReference type="Gene3D" id="3.10.180.10">
    <property type="entry name" value="2,3-Dihydroxybiphenyl 1,2-Dioxygenase, domain 1"/>
    <property type="match status" value="1"/>
</dbReference>
<dbReference type="CDD" id="cd06587">
    <property type="entry name" value="VOC"/>
    <property type="match status" value="1"/>
</dbReference>
<feature type="domain" description="VOC" evidence="2">
    <location>
        <begin position="4"/>
        <end position="123"/>
    </location>
</feature>
<accession>A0A9D0YWZ2</accession>
<evidence type="ECO:0000313" key="4">
    <source>
        <dbReference type="Proteomes" id="UP000886819"/>
    </source>
</evidence>
<keyword evidence="1" id="KW-0479">Metal-binding</keyword>
<dbReference type="SUPFAM" id="SSF54593">
    <property type="entry name" value="Glyoxalase/Bleomycin resistance protein/Dihydroxybiphenyl dioxygenase"/>
    <property type="match status" value="1"/>
</dbReference>
<proteinExistence type="predicted"/>
<organism evidence="3 4">
    <name type="scientific">Candidatus Avichristensenella intestinipullorum</name>
    <dbReference type="NCBI Taxonomy" id="2840693"/>
    <lineage>
        <taxon>Bacteria</taxon>
        <taxon>Bacillati</taxon>
        <taxon>Bacillota</taxon>
        <taxon>Clostridia</taxon>
        <taxon>Candidatus Avichristensenella</taxon>
    </lineage>
</organism>
<dbReference type="PROSITE" id="PS51819">
    <property type="entry name" value="VOC"/>
    <property type="match status" value="1"/>
</dbReference>
<dbReference type="InterPro" id="IPR029068">
    <property type="entry name" value="Glyas_Bleomycin-R_OHBP_Dase"/>
</dbReference>
<dbReference type="InterPro" id="IPR004360">
    <property type="entry name" value="Glyas_Fos-R_dOase_dom"/>
</dbReference>
<dbReference type="GO" id="GO:0046872">
    <property type="term" value="F:metal ion binding"/>
    <property type="evidence" value="ECO:0007669"/>
    <property type="project" value="UniProtKB-KW"/>
</dbReference>
<name>A0A9D0YWZ2_9FIRM</name>